<dbReference type="InterPro" id="IPR043502">
    <property type="entry name" value="DNA/RNA_pol_sf"/>
</dbReference>
<dbReference type="Gene3D" id="3.30.70.270">
    <property type="match status" value="1"/>
</dbReference>
<comment type="caution">
    <text evidence="2">The sequence shown here is derived from an EMBL/GenBank/DDBJ whole genome shotgun (WGS) entry which is preliminary data.</text>
</comment>
<proteinExistence type="predicted"/>
<reference evidence="2 3" key="1">
    <citation type="submission" date="2019-11" db="EMBL/GenBank/DDBJ databases">
        <title>Whole genome sequence of Oryza granulata.</title>
        <authorList>
            <person name="Li W."/>
        </authorList>
    </citation>
    <scope>NUCLEOTIDE SEQUENCE [LARGE SCALE GENOMIC DNA]</scope>
    <source>
        <strain evidence="3">cv. Menghai</strain>
        <tissue evidence="2">Leaf</tissue>
    </source>
</reference>
<sequence length="205" mass="23250">MTVALGEMYVEEERELQVELCDPASQETVHRVEGALNAITVKDAFPIPVVDELLDELHGAKFFTKLDLRSGYHQVRMNPADVNKTAFRTHDALYEFLVMPFGLCNAPATFQALMNDVLRAFLRRFVLVFFDDILIYSFTWADHLRHLRAVLLVLRQHRLFVKRSKCAFGVDSISYLGHIISEAGVAMDPAKMEVVMAGALLNFDC</sequence>
<feature type="domain" description="Reverse transcriptase" evidence="1">
    <location>
        <begin position="1"/>
        <end position="180"/>
    </location>
</feature>
<evidence type="ECO:0000259" key="1">
    <source>
        <dbReference type="PROSITE" id="PS50878"/>
    </source>
</evidence>
<dbReference type="SUPFAM" id="SSF56672">
    <property type="entry name" value="DNA/RNA polymerases"/>
    <property type="match status" value="1"/>
</dbReference>
<evidence type="ECO:0000313" key="3">
    <source>
        <dbReference type="Proteomes" id="UP000479710"/>
    </source>
</evidence>
<dbReference type="Proteomes" id="UP000479710">
    <property type="component" value="Unassembled WGS sequence"/>
</dbReference>
<dbReference type="InterPro" id="IPR053134">
    <property type="entry name" value="RNA-dir_DNA_polymerase"/>
</dbReference>
<organism evidence="2 3">
    <name type="scientific">Oryza meyeriana var. granulata</name>
    <dbReference type="NCBI Taxonomy" id="110450"/>
    <lineage>
        <taxon>Eukaryota</taxon>
        <taxon>Viridiplantae</taxon>
        <taxon>Streptophyta</taxon>
        <taxon>Embryophyta</taxon>
        <taxon>Tracheophyta</taxon>
        <taxon>Spermatophyta</taxon>
        <taxon>Magnoliopsida</taxon>
        <taxon>Liliopsida</taxon>
        <taxon>Poales</taxon>
        <taxon>Poaceae</taxon>
        <taxon>BOP clade</taxon>
        <taxon>Oryzoideae</taxon>
        <taxon>Oryzeae</taxon>
        <taxon>Oryzinae</taxon>
        <taxon>Oryza</taxon>
        <taxon>Oryza meyeriana</taxon>
    </lineage>
</organism>
<dbReference type="CDD" id="cd01647">
    <property type="entry name" value="RT_LTR"/>
    <property type="match status" value="1"/>
</dbReference>
<dbReference type="PANTHER" id="PTHR24559:SF452">
    <property type="entry name" value="INTEGRASE CATALYTIC DOMAIN-CONTAINING PROTEIN"/>
    <property type="match status" value="1"/>
</dbReference>
<dbReference type="OrthoDB" id="1741804at2759"/>
<name>A0A6G1BXA5_9ORYZ</name>
<dbReference type="PANTHER" id="PTHR24559">
    <property type="entry name" value="TRANSPOSON TY3-I GAG-POL POLYPROTEIN"/>
    <property type="match status" value="1"/>
</dbReference>
<protein>
    <recommendedName>
        <fullName evidence="1">Reverse transcriptase domain-containing protein</fullName>
    </recommendedName>
</protein>
<gene>
    <name evidence="2" type="ORF">E2562_016799</name>
</gene>
<keyword evidence="3" id="KW-1185">Reference proteome</keyword>
<accession>A0A6G1BXA5</accession>
<dbReference type="AlphaFoldDB" id="A0A6G1BXA5"/>
<dbReference type="Pfam" id="PF00078">
    <property type="entry name" value="RVT_1"/>
    <property type="match status" value="1"/>
</dbReference>
<dbReference type="InterPro" id="IPR000477">
    <property type="entry name" value="RT_dom"/>
</dbReference>
<dbReference type="PROSITE" id="PS50878">
    <property type="entry name" value="RT_POL"/>
    <property type="match status" value="1"/>
</dbReference>
<dbReference type="InterPro" id="IPR043128">
    <property type="entry name" value="Rev_trsase/Diguanyl_cyclase"/>
</dbReference>
<evidence type="ECO:0000313" key="2">
    <source>
        <dbReference type="EMBL" id="KAF0892492.1"/>
    </source>
</evidence>
<dbReference type="EMBL" id="SPHZ02000011">
    <property type="protein sequence ID" value="KAF0892492.1"/>
    <property type="molecule type" value="Genomic_DNA"/>
</dbReference>